<comment type="caution">
    <text evidence="9">The sequence shown here is derived from an EMBL/GenBank/DDBJ whole genome shotgun (WGS) entry which is preliminary data.</text>
</comment>
<evidence type="ECO:0000256" key="2">
    <source>
        <dbReference type="ARBA" id="ARBA00022475"/>
    </source>
</evidence>
<dbReference type="Pfam" id="PF03772">
    <property type="entry name" value="Competence"/>
    <property type="match status" value="1"/>
</dbReference>
<feature type="transmembrane region" description="Helical" evidence="6">
    <location>
        <begin position="300"/>
        <end position="325"/>
    </location>
</feature>
<keyword evidence="4 6" id="KW-1133">Transmembrane helix</keyword>
<evidence type="ECO:0000313" key="9">
    <source>
        <dbReference type="EMBL" id="KKU27140.1"/>
    </source>
</evidence>
<evidence type="ECO:0000259" key="7">
    <source>
        <dbReference type="Pfam" id="PF03772"/>
    </source>
</evidence>
<feature type="transmembrane region" description="Helical" evidence="6">
    <location>
        <begin position="44"/>
        <end position="63"/>
    </location>
</feature>
<dbReference type="InterPro" id="IPR025405">
    <property type="entry name" value="DUF4131"/>
</dbReference>
<feature type="transmembrane region" description="Helical" evidence="6">
    <location>
        <begin position="460"/>
        <end position="486"/>
    </location>
</feature>
<dbReference type="Proteomes" id="UP000034175">
    <property type="component" value="Unassembled WGS sequence"/>
</dbReference>
<gene>
    <name evidence="9" type="ORF">UX39_C0004G0018</name>
</gene>
<evidence type="ECO:0000256" key="6">
    <source>
        <dbReference type="SAM" id="Phobius"/>
    </source>
</evidence>
<evidence type="ECO:0000256" key="4">
    <source>
        <dbReference type="ARBA" id="ARBA00022989"/>
    </source>
</evidence>
<dbReference type="GO" id="GO:0005886">
    <property type="term" value="C:plasma membrane"/>
    <property type="evidence" value="ECO:0007669"/>
    <property type="project" value="UniProtKB-SubCell"/>
</dbReference>
<feature type="transmembrane region" description="Helical" evidence="6">
    <location>
        <begin position="399"/>
        <end position="415"/>
    </location>
</feature>
<keyword evidence="3 6" id="KW-0812">Transmembrane</keyword>
<accession>A0A0G1S1S2</accession>
<name>A0A0G1S1S2_9BACT</name>
<evidence type="ECO:0000256" key="1">
    <source>
        <dbReference type="ARBA" id="ARBA00004651"/>
    </source>
</evidence>
<sequence length="564" mass="63020">MWLSIMGGFLNKIVNSKSRMFLMFCFCFILGAASFSWVMERGSLLFYLFLILFLPFLLLILFWKYNFYRFLSLCLLFFLLGAMRFIAAIPPDNPGQLHHYNGYGVRVTGYVSDEPDVRIKDSRYYIRAEQISVEELSWKNVEGKLLLKTLLYPQYEYGERMALACKLEAPEKDEESRFDYPRYLARYGVWSICERVQVLSSRPFVIPSGAAAESRDPLTNAAKGQGISPLRPPTSAFGRNDKGSKIFFPILQLKSKISNQLNRLWSEPESSFMAGLLYGARSGLPEELLDNFNRTGVTHVIAVSGFNVSIIASVLMTILIGAGLYRRQAFWAAVAGIVLFVLFTGASASVVRAGIMASIVLIAQYIGRLSSAGRLMVYAAVIMLLINPWVLIWDAGFQLSFLATLGLVYLAPLIRRDGSPKATVSTVGLYEILISTLAAIIATLPLILYQFGRLSLVAPIVNVLILWIIPWLMLFGFLSVMVSFAFFPLGQVLAWVAGAGLKYVIIVVEWFGRRSWSGIDFSIPWWVMAGMYVAMVFFVIPSGAVAESRDPLNYGKRDSPPSAS</sequence>
<keyword evidence="2" id="KW-1003">Cell membrane</keyword>
<evidence type="ECO:0000256" key="5">
    <source>
        <dbReference type="ARBA" id="ARBA00023136"/>
    </source>
</evidence>
<feature type="transmembrane region" description="Helical" evidence="6">
    <location>
        <begin position="70"/>
        <end position="89"/>
    </location>
</feature>
<dbReference type="PANTHER" id="PTHR30619">
    <property type="entry name" value="DNA INTERNALIZATION/COMPETENCE PROTEIN COMEC/REC2"/>
    <property type="match status" value="1"/>
</dbReference>
<evidence type="ECO:0000256" key="3">
    <source>
        <dbReference type="ARBA" id="ARBA00022692"/>
    </source>
</evidence>
<feature type="transmembrane region" description="Helical" evidence="6">
    <location>
        <begin position="375"/>
        <end position="392"/>
    </location>
</feature>
<feature type="transmembrane region" description="Helical" evidence="6">
    <location>
        <begin position="427"/>
        <end position="448"/>
    </location>
</feature>
<dbReference type="PANTHER" id="PTHR30619:SF7">
    <property type="entry name" value="BETA-LACTAMASE DOMAIN PROTEIN"/>
    <property type="match status" value="1"/>
</dbReference>
<reference evidence="9 10" key="1">
    <citation type="journal article" date="2015" name="Nature">
        <title>rRNA introns, odd ribosomes, and small enigmatic genomes across a large radiation of phyla.</title>
        <authorList>
            <person name="Brown C.T."/>
            <person name="Hug L.A."/>
            <person name="Thomas B.C."/>
            <person name="Sharon I."/>
            <person name="Castelle C.J."/>
            <person name="Singh A."/>
            <person name="Wilkins M.J."/>
            <person name="Williams K.H."/>
            <person name="Banfield J.F."/>
        </authorList>
    </citation>
    <scope>NUCLEOTIDE SEQUENCE [LARGE SCALE GENOMIC DNA]</scope>
</reference>
<dbReference type="EMBL" id="LCMA01000004">
    <property type="protein sequence ID" value="KKU27140.1"/>
    <property type="molecule type" value="Genomic_DNA"/>
</dbReference>
<dbReference type="AlphaFoldDB" id="A0A0G1S1S2"/>
<proteinExistence type="predicted"/>
<feature type="transmembrane region" description="Helical" evidence="6">
    <location>
        <begin position="492"/>
        <end position="511"/>
    </location>
</feature>
<comment type="subcellular location">
    <subcellularLocation>
        <location evidence="1">Cell membrane</location>
        <topology evidence="1">Multi-pass membrane protein</topology>
    </subcellularLocation>
</comment>
<keyword evidence="5 6" id="KW-0472">Membrane</keyword>
<dbReference type="NCBIfam" id="TIGR00360">
    <property type="entry name" value="ComEC_N-term"/>
    <property type="match status" value="1"/>
</dbReference>
<dbReference type="Pfam" id="PF13567">
    <property type="entry name" value="DUF4131"/>
    <property type="match status" value="1"/>
</dbReference>
<protein>
    <submittedName>
        <fullName evidence="9">ComEC/Rec2-related protein</fullName>
    </submittedName>
</protein>
<dbReference type="InterPro" id="IPR052159">
    <property type="entry name" value="Competence_DNA_uptake"/>
</dbReference>
<feature type="transmembrane region" description="Helical" evidence="6">
    <location>
        <begin position="337"/>
        <end position="363"/>
    </location>
</feature>
<feature type="transmembrane region" description="Helical" evidence="6">
    <location>
        <begin position="523"/>
        <end position="546"/>
    </location>
</feature>
<organism evidence="9 10">
    <name type="scientific">Candidatus Magasanikbacteria bacterium GW2011_GWA2_46_17</name>
    <dbReference type="NCBI Taxonomy" id="1619042"/>
    <lineage>
        <taxon>Bacteria</taxon>
        <taxon>Candidatus Magasanikiibacteriota</taxon>
    </lineage>
</organism>
<dbReference type="InterPro" id="IPR004477">
    <property type="entry name" value="ComEC_N"/>
</dbReference>
<feature type="domain" description="DUF4131" evidence="8">
    <location>
        <begin position="46"/>
        <end position="190"/>
    </location>
</feature>
<evidence type="ECO:0000259" key="8">
    <source>
        <dbReference type="Pfam" id="PF13567"/>
    </source>
</evidence>
<feature type="transmembrane region" description="Helical" evidence="6">
    <location>
        <begin position="20"/>
        <end position="38"/>
    </location>
</feature>
<evidence type="ECO:0000313" key="10">
    <source>
        <dbReference type="Proteomes" id="UP000034175"/>
    </source>
</evidence>
<feature type="domain" description="ComEC/Rec2-related protein" evidence="7">
    <location>
        <begin position="276"/>
        <end position="540"/>
    </location>
</feature>
<dbReference type="PATRIC" id="fig|1619042.3.peg.224"/>